<evidence type="ECO:0000256" key="1">
    <source>
        <dbReference type="SAM" id="Phobius"/>
    </source>
</evidence>
<feature type="transmembrane region" description="Helical" evidence="1">
    <location>
        <begin position="77"/>
        <end position="101"/>
    </location>
</feature>
<gene>
    <name evidence="2" type="ORF">DEBURN_LOCUS3368</name>
</gene>
<dbReference type="Proteomes" id="UP000789706">
    <property type="component" value="Unassembled WGS sequence"/>
</dbReference>
<keyword evidence="1" id="KW-0472">Membrane</keyword>
<keyword evidence="3" id="KW-1185">Reference proteome</keyword>
<keyword evidence="1" id="KW-1133">Transmembrane helix</keyword>
<dbReference type="AlphaFoldDB" id="A0A9N8W311"/>
<evidence type="ECO:0000313" key="3">
    <source>
        <dbReference type="Proteomes" id="UP000789706"/>
    </source>
</evidence>
<dbReference type="EMBL" id="CAJVPK010000213">
    <property type="protein sequence ID" value="CAG8475306.1"/>
    <property type="molecule type" value="Genomic_DNA"/>
</dbReference>
<name>A0A9N8W311_9GLOM</name>
<sequence>MIRLFDTMLSKWTLMNTEGESGVLPRMKAASVLSPSKDYISEVYILDVTNYTWVTSFDPNYNSSTSSPSPSKSKKGLAIGIGIGAGLIFIITISIGAFIFYKRRIRNRVMKISGNTQDENEGNEENGEIHN</sequence>
<organism evidence="2 3">
    <name type="scientific">Diversispora eburnea</name>
    <dbReference type="NCBI Taxonomy" id="1213867"/>
    <lineage>
        <taxon>Eukaryota</taxon>
        <taxon>Fungi</taxon>
        <taxon>Fungi incertae sedis</taxon>
        <taxon>Mucoromycota</taxon>
        <taxon>Glomeromycotina</taxon>
        <taxon>Glomeromycetes</taxon>
        <taxon>Diversisporales</taxon>
        <taxon>Diversisporaceae</taxon>
        <taxon>Diversispora</taxon>
    </lineage>
</organism>
<reference evidence="2" key="1">
    <citation type="submission" date="2021-06" db="EMBL/GenBank/DDBJ databases">
        <authorList>
            <person name="Kallberg Y."/>
            <person name="Tangrot J."/>
            <person name="Rosling A."/>
        </authorList>
    </citation>
    <scope>NUCLEOTIDE SEQUENCE</scope>
    <source>
        <strain evidence="2">AZ414A</strain>
    </source>
</reference>
<protein>
    <submittedName>
        <fullName evidence="2">7095_t:CDS:1</fullName>
    </submittedName>
</protein>
<proteinExistence type="predicted"/>
<keyword evidence="1" id="KW-0812">Transmembrane</keyword>
<accession>A0A9N8W311</accession>
<evidence type="ECO:0000313" key="2">
    <source>
        <dbReference type="EMBL" id="CAG8475306.1"/>
    </source>
</evidence>
<comment type="caution">
    <text evidence="2">The sequence shown here is derived from an EMBL/GenBank/DDBJ whole genome shotgun (WGS) entry which is preliminary data.</text>
</comment>
<dbReference type="OrthoDB" id="2363417at2759"/>